<reference evidence="2" key="1">
    <citation type="submission" date="2019-12" db="EMBL/GenBank/DDBJ databases">
        <title>The sialotranscriptome of the gopher-tortoise tick, Amblyomma tuberculatum.</title>
        <authorList>
            <person name="Karim S."/>
            <person name="Andersen J."/>
            <person name="Kumar D."/>
            <person name="Adamson S."/>
            <person name="Ennen J."/>
            <person name="Qualis C.P."/>
            <person name="Ribeiro J.M.C."/>
        </authorList>
    </citation>
    <scope>NUCLEOTIDE SEQUENCE</scope>
    <source>
        <strain evidence="2">Removed</strain>
        <tissue evidence="2">Salivary glands</tissue>
    </source>
</reference>
<protein>
    <submittedName>
        <fullName evidence="2">Putative conserved secreted protein</fullName>
    </submittedName>
</protein>
<feature type="chain" id="PRO_5026649050" evidence="1">
    <location>
        <begin position="20"/>
        <end position="166"/>
    </location>
</feature>
<dbReference type="InterPro" id="IPR036084">
    <property type="entry name" value="Ser_inhib-like_sf"/>
</dbReference>
<accession>A0A6M2E452</accession>
<evidence type="ECO:0000313" key="2">
    <source>
        <dbReference type="EMBL" id="NOV53246.1"/>
    </source>
</evidence>
<proteinExistence type="predicted"/>
<organism evidence="2">
    <name type="scientific">Amblyomma tuberculatum</name>
    <dbReference type="NCBI Taxonomy" id="48802"/>
    <lineage>
        <taxon>Eukaryota</taxon>
        <taxon>Metazoa</taxon>
        <taxon>Ecdysozoa</taxon>
        <taxon>Arthropoda</taxon>
        <taxon>Chelicerata</taxon>
        <taxon>Arachnida</taxon>
        <taxon>Acari</taxon>
        <taxon>Parasitiformes</taxon>
        <taxon>Ixodida</taxon>
        <taxon>Ixodoidea</taxon>
        <taxon>Ixodidae</taxon>
        <taxon>Amblyomminae</taxon>
        <taxon>Amblyomma</taxon>
    </lineage>
</organism>
<name>A0A6M2E452_9ACAR</name>
<feature type="signal peptide" evidence="1">
    <location>
        <begin position="1"/>
        <end position="19"/>
    </location>
</feature>
<dbReference type="AlphaFoldDB" id="A0A6M2E452"/>
<evidence type="ECO:0000256" key="1">
    <source>
        <dbReference type="SAM" id="SignalP"/>
    </source>
</evidence>
<dbReference type="EMBL" id="GIDH01001303">
    <property type="protein sequence ID" value="NOV53246.1"/>
    <property type="molecule type" value="Transcribed_RNA"/>
</dbReference>
<sequence length="166" mass="19169">MINMTSLSVLALLCLCCSGQHVHGFNAASRLQELQVPAEQLPQNIMSFPDFSQQNGFPPQLPSPPLPPLQLPEQGILTSQWPEQHHRPSQIFPPIQGGPRRFPRNEVPACRSIRCGERRCSDKFKRRPRLCRRGCTKCVCRWPLYRNNRGQCVMPWQCRRRPFFPP</sequence>
<keyword evidence="1" id="KW-0732">Signal</keyword>
<dbReference type="SUPFAM" id="SSF57567">
    <property type="entry name" value="Serine protease inhibitors"/>
    <property type="match status" value="1"/>
</dbReference>